<sequence length="360" mass="35551">MNGRALNDRAIEVSPSSARVLDRAAGSQPVGGPPLLTPFPPSKNRPRPGDWTCPSCGFSNFQRRIACFRCSFAGPDPYGGQGYGMPQNPYGGQAYGGQAYGAPPGGMRGGGHMHGGAGYGAGMGGMGGSSGRGGIIPFRAGDWTCGNEGCGYHNFAKNVSCLRCGASRNNAAVVVEGGGNNYPGGSAGGYGGQQGPPSMNMGAMDSSSYGGMPPGGSGYGGGGSMGGGYGGQSFGPPSTYALPSGLGAPSPYMQGGYSQMGSNGAMAGQGGFDSRAEQAFNQGNASAGGAGGYANGSYGQAPSQGAQGQGQQGQGQQGQGQYDTGADFSFLSSGMNNLGLGDREPRNGQPGPGGNTKSPQ</sequence>
<evidence type="ECO:0000256" key="5">
    <source>
        <dbReference type="SAM" id="MobiDB-lite"/>
    </source>
</evidence>
<dbReference type="SMART" id="SM00547">
    <property type="entry name" value="ZnF_RBZ"/>
    <property type="match status" value="2"/>
</dbReference>
<comment type="caution">
    <text evidence="7">The sequence shown here is derived from an EMBL/GenBank/DDBJ whole genome shotgun (WGS) entry which is preliminary data.</text>
</comment>
<dbReference type="FunFam" id="4.10.1060.10:FF:000024">
    <property type="entry name" value="RNA-binding protein"/>
    <property type="match status" value="1"/>
</dbReference>
<evidence type="ECO:0000256" key="1">
    <source>
        <dbReference type="ARBA" id="ARBA00022723"/>
    </source>
</evidence>
<feature type="domain" description="RanBP2-type" evidence="6">
    <location>
        <begin position="47"/>
        <end position="76"/>
    </location>
</feature>
<dbReference type="PROSITE" id="PS01358">
    <property type="entry name" value="ZF_RANBP2_1"/>
    <property type="match status" value="2"/>
</dbReference>
<dbReference type="SUPFAM" id="SSF90209">
    <property type="entry name" value="Ran binding protein zinc finger-like"/>
    <property type="match status" value="2"/>
</dbReference>
<reference evidence="7" key="1">
    <citation type="submission" date="2023-08" db="EMBL/GenBank/DDBJ databases">
        <title>Black Yeasts Isolated from many extreme environments.</title>
        <authorList>
            <person name="Coleine C."/>
            <person name="Stajich J.E."/>
            <person name="Selbmann L."/>
        </authorList>
    </citation>
    <scope>NUCLEOTIDE SEQUENCE</scope>
    <source>
        <strain evidence="7">CCFEE 5810</strain>
    </source>
</reference>
<dbReference type="PANTHER" id="PTHR23111:SF40">
    <property type="entry name" value="RNA-BINDING PROTEIN INVOLVED IN HETEROCHROMATIN ASSEMBLY-RELATED"/>
    <property type="match status" value="1"/>
</dbReference>
<evidence type="ECO:0000256" key="2">
    <source>
        <dbReference type="ARBA" id="ARBA00022771"/>
    </source>
</evidence>
<dbReference type="GO" id="GO:0008270">
    <property type="term" value="F:zinc ion binding"/>
    <property type="evidence" value="ECO:0007669"/>
    <property type="project" value="UniProtKB-KW"/>
</dbReference>
<dbReference type="AlphaFoldDB" id="A0AAN7ZS44"/>
<evidence type="ECO:0000313" key="7">
    <source>
        <dbReference type="EMBL" id="KAK5694880.1"/>
    </source>
</evidence>
<keyword evidence="3" id="KW-0862">Zinc</keyword>
<proteinExistence type="predicted"/>
<dbReference type="GO" id="GO:0003729">
    <property type="term" value="F:mRNA binding"/>
    <property type="evidence" value="ECO:0007669"/>
    <property type="project" value="TreeGrafter"/>
</dbReference>
<evidence type="ECO:0000313" key="8">
    <source>
        <dbReference type="Proteomes" id="UP001310594"/>
    </source>
</evidence>
<dbReference type="Pfam" id="PF00641">
    <property type="entry name" value="Zn_ribbon_RanBP"/>
    <property type="match status" value="2"/>
</dbReference>
<evidence type="ECO:0000256" key="4">
    <source>
        <dbReference type="PROSITE-ProRule" id="PRU00322"/>
    </source>
</evidence>
<feature type="domain" description="RanBP2-type" evidence="6">
    <location>
        <begin position="139"/>
        <end position="170"/>
    </location>
</feature>
<feature type="compositionally biased region" description="Gly residues" evidence="5">
    <location>
        <begin position="307"/>
        <end position="318"/>
    </location>
</feature>
<dbReference type="PROSITE" id="PS50199">
    <property type="entry name" value="ZF_RANBP2_2"/>
    <property type="match status" value="2"/>
</dbReference>
<feature type="region of interest" description="Disordered" evidence="5">
    <location>
        <begin position="282"/>
        <end position="360"/>
    </location>
</feature>
<name>A0AAN7ZS44_9PEZI</name>
<feature type="compositionally biased region" description="Pro residues" evidence="5">
    <location>
        <begin position="31"/>
        <end position="43"/>
    </location>
</feature>
<evidence type="ECO:0000259" key="6">
    <source>
        <dbReference type="PROSITE" id="PS50199"/>
    </source>
</evidence>
<keyword evidence="2 4" id="KW-0863">Zinc-finger</keyword>
<dbReference type="InterPro" id="IPR036443">
    <property type="entry name" value="Znf_RanBP2_sf"/>
</dbReference>
<evidence type="ECO:0000256" key="3">
    <source>
        <dbReference type="ARBA" id="ARBA00022833"/>
    </source>
</evidence>
<organism evidence="7 8">
    <name type="scientific">Elasticomyces elasticus</name>
    <dbReference type="NCBI Taxonomy" id="574655"/>
    <lineage>
        <taxon>Eukaryota</taxon>
        <taxon>Fungi</taxon>
        <taxon>Dikarya</taxon>
        <taxon>Ascomycota</taxon>
        <taxon>Pezizomycotina</taxon>
        <taxon>Dothideomycetes</taxon>
        <taxon>Dothideomycetidae</taxon>
        <taxon>Mycosphaerellales</taxon>
        <taxon>Teratosphaeriaceae</taxon>
        <taxon>Elasticomyces</taxon>
    </lineage>
</organism>
<gene>
    <name evidence="7" type="primary">NRP1_2</name>
    <name evidence="7" type="ORF">LTR97_009471</name>
</gene>
<feature type="compositionally biased region" description="Low complexity" evidence="5">
    <location>
        <begin position="295"/>
        <end position="306"/>
    </location>
</feature>
<dbReference type="Gene3D" id="4.10.1060.10">
    <property type="entry name" value="Zinc finger, RanBP2-type"/>
    <property type="match status" value="2"/>
</dbReference>
<dbReference type="Proteomes" id="UP001310594">
    <property type="component" value="Unassembled WGS sequence"/>
</dbReference>
<feature type="region of interest" description="Disordered" evidence="5">
    <location>
        <begin position="17"/>
        <end position="47"/>
    </location>
</feature>
<accession>A0AAN7ZS44</accession>
<dbReference type="PANTHER" id="PTHR23111">
    <property type="entry name" value="ZINC FINGER PROTEIN"/>
    <property type="match status" value="1"/>
</dbReference>
<keyword evidence="1" id="KW-0479">Metal-binding</keyword>
<dbReference type="InterPro" id="IPR001876">
    <property type="entry name" value="Znf_RanBP2"/>
</dbReference>
<dbReference type="EMBL" id="JAVRQU010000015">
    <property type="protein sequence ID" value="KAK5694880.1"/>
    <property type="molecule type" value="Genomic_DNA"/>
</dbReference>
<protein>
    <submittedName>
        <fullName evidence="7">Asparagine-rich protein (ARP protein)</fullName>
    </submittedName>
</protein>